<evidence type="ECO:0000313" key="1">
    <source>
        <dbReference type="EMBL" id="TCG12088.1"/>
    </source>
</evidence>
<organism evidence="1 2">
    <name type="scientific">Mycoplasma todarodis</name>
    <dbReference type="NCBI Taxonomy" id="1937191"/>
    <lineage>
        <taxon>Bacteria</taxon>
        <taxon>Bacillati</taxon>
        <taxon>Mycoplasmatota</taxon>
        <taxon>Mollicutes</taxon>
        <taxon>Mycoplasmataceae</taxon>
        <taxon>Mycoplasma</taxon>
    </lineage>
</organism>
<dbReference type="OrthoDB" id="570199at2"/>
<dbReference type="EMBL" id="PSZP01000001">
    <property type="protein sequence ID" value="TCG12088.1"/>
    <property type="molecule type" value="Genomic_DNA"/>
</dbReference>
<sequence length="310" mass="36243">MKNIKFTKIEKHNLKSIFGNEPQFTKWFEEEGKNYIEETLRIALKDIHTEQPVGNYYLDVYAKIDGTNDGVIIENQYGTQDHKHLGQLLTYAAGLSTSESNVKYIIWIAENSRSEAVAAIDWLNKISGEQINFIVLVPNIISIGEGEKAFYFDIVTQANDFEKVASAYQSKELSERNKEYLDFWTKFDKWNKNNGLNVGKAIPEQYRYIYTPNNIRRYIELRGRENTFAVKFVSYTKEEHISLQDNVDKICELLGVEENQIQFVSLNNKTEWGFALLSKYQYPKETTKGFEFWKEMINKIDLVKKWVDSL</sequence>
<keyword evidence="2" id="KW-1185">Reference proteome</keyword>
<dbReference type="RefSeq" id="WP_131613041.1">
    <property type="nucleotide sequence ID" value="NZ_PSZP01000001.1"/>
</dbReference>
<dbReference type="Gene3D" id="3.40.1350.10">
    <property type="match status" value="1"/>
</dbReference>
<proteinExistence type="predicted"/>
<evidence type="ECO:0008006" key="3">
    <source>
        <dbReference type="Google" id="ProtNLM"/>
    </source>
</evidence>
<accession>A0A4R0XU73</accession>
<dbReference type="Proteomes" id="UP000291072">
    <property type="component" value="Unassembled WGS sequence"/>
</dbReference>
<dbReference type="GO" id="GO:0003676">
    <property type="term" value="F:nucleic acid binding"/>
    <property type="evidence" value="ECO:0007669"/>
    <property type="project" value="InterPro"/>
</dbReference>
<dbReference type="InterPro" id="IPR011856">
    <property type="entry name" value="tRNA_endonuc-like_dom_sf"/>
</dbReference>
<protein>
    <recommendedName>
        <fullName evidence="3">DUF4268 domain-containing protein</fullName>
    </recommendedName>
</protein>
<reference evidence="1 2" key="1">
    <citation type="submission" date="2018-02" db="EMBL/GenBank/DDBJ databases">
        <title>Mycoplasma marinum and Mycoplasma todarodis sp. nov., moderately halophilic and psychrotolerant mycoplasmas isolated from cephalopods.</title>
        <authorList>
            <person name="Viver T."/>
        </authorList>
    </citation>
    <scope>NUCLEOTIDE SEQUENCE [LARGE SCALE GENOMIC DNA]</scope>
    <source>
        <strain evidence="1 2">5H</strain>
    </source>
</reference>
<dbReference type="AlphaFoldDB" id="A0A4R0XU73"/>
<comment type="caution">
    <text evidence="1">The sequence shown here is derived from an EMBL/GenBank/DDBJ whole genome shotgun (WGS) entry which is preliminary data.</text>
</comment>
<evidence type="ECO:0000313" key="2">
    <source>
        <dbReference type="Proteomes" id="UP000291072"/>
    </source>
</evidence>
<gene>
    <name evidence="1" type="ORF">C4B25_00135</name>
</gene>
<name>A0A4R0XU73_9MOLU</name>